<evidence type="ECO:0000313" key="2">
    <source>
        <dbReference type="EMBL" id="RIB11116.1"/>
    </source>
</evidence>
<protein>
    <submittedName>
        <fullName evidence="2">Uncharacterized protein</fullName>
    </submittedName>
</protein>
<comment type="caution">
    <text evidence="2">The sequence shown here is derived from an EMBL/GenBank/DDBJ whole genome shotgun (WGS) entry which is preliminary data.</text>
</comment>
<feature type="region of interest" description="Disordered" evidence="1">
    <location>
        <begin position="170"/>
        <end position="219"/>
    </location>
</feature>
<feature type="compositionally biased region" description="Acidic residues" evidence="1">
    <location>
        <begin position="172"/>
        <end position="181"/>
    </location>
</feature>
<dbReference type="Proteomes" id="UP000266673">
    <property type="component" value="Unassembled WGS sequence"/>
</dbReference>
<dbReference type="EMBL" id="QKWP01001171">
    <property type="protein sequence ID" value="RIB11116.1"/>
    <property type="molecule type" value="Genomic_DNA"/>
</dbReference>
<dbReference type="AlphaFoldDB" id="A0A397UV88"/>
<accession>A0A397UV88</accession>
<evidence type="ECO:0000256" key="1">
    <source>
        <dbReference type="SAM" id="MobiDB-lite"/>
    </source>
</evidence>
<feature type="compositionally biased region" description="Pro residues" evidence="1">
    <location>
        <begin position="208"/>
        <end position="218"/>
    </location>
</feature>
<organism evidence="2 3">
    <name type="scientific">Gigaspora rosea</name>
    <dbReference type="NCBI Taxonomy" id="44941"/>
    <lineage>
        <taxon>Eukaryota</taxon>
        <taxon>Fungi</taxon>
        <taxon>Fungi incertae sedis</taxon>
        <taxon>Mucoromycota</taxon>
        <taxon>Glomeromycotina</taxon>
        <taxon>Glomeromycetes</taxon>
        <taxon>Diversisporales</taxon>
        <taxon>Gigasporaceae</taxon>
        <taxon>Gigaspora</taxon>
    </lineage>
</organism>
<reference evidence="2 3" key="1">
    <citation type="submission" date="2018-06" db="EMBL/GenBank/DDBJ databases">
        <title>Comparative genomics reveals the genomic features of Rhizophagus irregularis, R. cerebriforme, R. diaphanum and Gigaspora rosea, and their symbiotic lifestyle signature.</title>
        <authorList>
            <person name="Morin E."/>
            <person name="San Clemente H."/>
            <person name="Chen E.C.H."/>
            <person name="De La Providencia I."/>
            <person name="Hainaut M."/>
            <person name="Kuo A."/>
            <person name="Kohler A."/>
            <person name="Murat C."/>
            <person name="Tang N."/>
            <person name="Roy S."/>
            <person name="Loubradou J."/>
            <person name="Henrissat B."/>
            <person name="Grigoriev I.V."/>
            <person name="Corradi N."/>
            <person name="Roux C."/>
            <person name="Martin F.M."/>
        </authorList>
    </citation>
    <scope>NUCLEOTIDE SEQUENCE [LARGE SCALE GENOMIC DNA]</scope>
    <source>
        <strain evidence="2 3">DAOM 194757</strain>
    </source>
</reference>
<sequence length="747" mass="87537">MARPEGVKVDRISLSPTFKNDQFYFNDTLYKLVWSWRLLQGDRPRFEKLILSDISIHLTFTSVHPGQLGNLVGLALWDRMTTPFKPNEEEERVPNGDEVAQMVMEQFKVPVASGLPVFFSNRSIEIAYQYNASIENTFALAQVIAQELRGGNDNVMDQRAYIQFVTEKLQEEAEEEAEEATDSDKEVDAANQANPTPLPSQPKQNDPKPNPSPLPSPTLLPTLIDNLFEILKKEIEKTQIEDAINFVDNKTMDQKIKNSKLQNNQIDQLQKIRSRRLKQFQGELYEDNVNQITRLDNVNDLNRLFDNINSDQNLMKLKQELKKKQILQNWKHWNLKGNKIFDRFKKEIENEAFISNLLDGNLHNTLITNDALLSEEQKEKLHELRKQQIVALSNKIYYELKNNIRNERIISRLDDKGYYDSIIAETEDALFDTLSEIFDFTEDLEELTDKLQITSDIQKLNQSLLTNKRYIDQLDKKRKTCYHNNLYDNVEVAINIETEIKKLQDNWKIKIDTKINQTFLLLPRSIEKIHQIREVRIATLQKPPKGPSSEDSDEENFLTRLPDNAKPVRNTNGNIKVQISFIVNEYKHTLNADNKKKFNRIKMDYVKKLIKDAHTKSKAEKSLLDILYYSWVIGKDDKFLLTKYTKRKIEDIKVLIKNIDDYIWLISTKKIEETKRNRLEKDPKYKNPAQYPILFNPDKFSLKNPLGFPEEYINDKENIKQIIIQYQQSLKNQSEISTDNLEKMQIF</sequence>
<name>A0A397UV88_9GLOM</name>
<evidence type="ECO:0000313" key="3">
    <source>
        <dbReference type="Proteomes" id="UP000266673"/>
    </source>
</evidence>
<keyword evidence="3" id="KW-1185">Reference proteome</keyword>
<proteinExistence type="predicted"/>
<dbReference type="OrthoDB" id="2448412at2759"/>
<gene>
    <name evidence="2" type="ORF">C2G38_2204288</name>
</gene>